<dbReference type="InterPro" id="IPR035255">
    <property type="entry name" value="DUF5348"/>
</dbReference>
<evidence type="ECO:0000313" key="3">
    <source>
        <dbReference type="Proteomes" id="UP000658131"/>
    </source>
</evidence>
<proteinExistence type="predicted"/>
<comment type="caution">
    <text evidence="2">The sequence shown here is derived from an EMBL/GenBank/DDBJ whole genome shotgun (WGS) entry which is preliminary data.</text>
</comment>
<accession>A0ABR7NNK8</accession>
<evidence type="ECO:0000313" key="2">
    <source>
        <dbReference type="EMBL" id="MBC8577422.1"/>
    </source>
</evidence>
<dbReference type="Proteomes" id="UP000658131">
    <property type="component" value="Unassembled WGS sequence"/>
</dbReference>
<feature type="domain" description="DUF5348" evidence="1">
    <location>
        <begin position="10"/>
        <end position="57"/>
    </location>
</feature>
<dbReference type="Pfam" id="PF17295">
    <property type="entry name" value="DUF5348"/>
    <property type="match status" value="1"/>
</dbReference>
<name>A0ABR7NNK8_9FIRM</name>
<sequence>MAMTGLLLLNHDRPDIVLETGALYGGLHCGDCFQCFINGEWISVRLEYDTDWILVCGERTMPVPYGTKVQA</sequence>
<reference evidence="2 3" key="1">
    <citation type="submission" date="2020-08" db="EMBL/GenBank/DDBJ databases">
        <title>Genome public.</title>
        <authorList>
            <person name="Liu C."/>
            <person name="Sun Q."/>
        </authorList>
    </citation>
    <scope>NUCLEOTIDE SEQUENCE [LARGE SCALE GENOMIC DNA]</scope>
    <source>
        <strain evidence="2 3">BX1</strain>
    </source>
</reference>
<keyword evidence="3" id="KW-1185">Reference proteome</keyword>
<protein>
    <submittedName>
        <fullName evidence="2">DUF5348 domain-containing protein</fullName>
    </submittedName>
</protein>
<organism evidence="2 3">
    <name type="scientific">Yanshouia hominis</name>
    <dbReference type="NCBI Taxonomy" id="2763673"/>
    <lineage>
        <taxon>Bacteria</taxon>
        <taxon>Bacillati</taxon>
        <taxon>Bacillota</taxon>
        <taxon>Clostridia</taxon>
        <taxon>Eubacteriales</taxon>
        <taxon>Oscillospiraceae</taxon>
        <taxon>Yanshouia</taxon>
    </lineage>
</organism>
<gene>
    <name evidence="2" type="ORF">H8717_13535</name>
</gene>
<dbReference type="EMBL" id="JACRTB010000030">
    <property type="protein sequence ID" value="MBC8577422.1"/>
    <property type="molecule type" value="Genomic_DNA"/>
</dbReference>
<dbReference type="Gene3D" id="2.40.10.390">
    <property type="match status" value="1"/>
</dbReference>
<evidence type="ECO:0000259" key="1">
    <source>
        <dbReference type="Pfam" id="PF17295"/>
    </source>
</evidence>